<keyword evidence="4" id="KW-1185">Reference proteome</keyword>
<sequence>MTHLLVGTARFAVLLTAVLAASLPLGAEDKPHTPPRARIHDPRPEEATGWVVIDKSAFWPLCYEALDQIEVVRSLAGSDDKEPLADAIEKCGAWLNLAASAAMTRGEAGVVDVAEECVRVADRIRDNKVTVAPERIQKLMTLSLLCMAKSHLIRAEDAEQSAPTPDATPRSKQPSTPELREAEREITEARREAAAAKYVYDTEQLRRHVFVSQDYLEAAAKTGDIEVDAKLLNRDFTRTPLTAESTFDSAQELTFEIRVLLTRLFMSIDERRVKLATELGIDTE</sequence>
<organism evidence="3 4">
    <name type="scientific">Aporhodopirellula rubra</name>
    <dbReference type="NCBI Taxonomy" id="980271"/>
    <lineage>
        <taxon>Bacteria</taxon>
        <taxon>Pseudomonadati</taxon>
        <taxon>Planctomycetota</taxon>
        <taxon>Planctomycetia</taxon>
        <taxon>Pirellulales</taxon>
        <taxon>Pirellulaceae</taxon>
        <taxon>Aporhodopirellula</taxon>
    </lineage>
</organism>
<reference evidence="3 4" key="1">
    <citation type="submission" date="2020-08" db="EMBL/GenBank/DDBJ databases">
        <title>Genomic Encyclopedia of Type Strains, Phase III (KMG-III): the genomes of soil and plant-associated and newly described type strains.</title>
        <authorList>
            <person name="Whitman W."/>
        </authorList>
    </citation>
    <scope>NUCLEOTIDE SEQUENCE [LARGE SCALE GENOMIC DNA]</scope>
    <source>
        <strain evidence="3 4">CECT 8075</strain>
    </source>
</reference>
<evidence type="ECO:0000313" key="3">
    <source>
        <dbReference type="EMBL" id="MBB3208989.1"/>
    </source>
</evidence>
<dbReference type="AlphaFoldDB" id="A0A7W5H819"/>
<feature type="region of interest" description="Disordered" evidence="1">
    <location>
        <begin position="156"/>
        <end position="186"/>
    </location>
</feature>
<feature type="chain" id="PRO_5030976557" description="Secreted protein" evidence="2">
    <location>
        <begin position="28"/>
        <end position="284"/>
    </location>
</feature>
<accession>A0A7W5H819</accession>
<evidence type="ECO:0000256" key="2">
    <source>
        <dbReference type="SAM" id="SignalP"/>
    </source>
</evidence>
<protein>
    <recommendedName>
        <fullName evidence="5">Secreted protein</fullName>
    </recommendedName>
</protein>
<dbReference type="EMBL" id="JACHXU010000019">
    <property type="protein sequence ID" value="MBB3208989.1"/>
    <property type="molecule type" value="Genomic_DNA"/>
</dbReference>
<proteinExistence type="predicted"/>
<evidence type="ECO:0000313" key="4">
    <source>
        <dbReference type="Proteomes" id="UP000536179"/>
    </source>
</evidence>
<dbReference type="Proteomes" id="UP000536179">
    <property type="component" value="Unassembled WGS sequence"/>
</dbReference>
<gene>
    <name evidence="3" type="ORF">FHS27_004823</name>
</gene>
<keyword evidence="2" id="KW-0732">Signal</keyword>
<feature type="signal peptide" evidence="2">
    <location>
        <begin position="1"/>
        <end position="27"/>
    </location>
</feature>
<name>A0A7W5H819_9BACT</name>
<evidence type="ECO:0008006" key="5">
    <source>
        <dbReference type="Google" id="ProtNLM"/>
    </source>
</evidence>
<evidence type="ECO:0000256" key="1">
    <source>
        <dbReference type="SAM" id="MobiDB-lite"/>
    </source>
</evidence>
<comment type="caution">
    <text evidence="3">The sequence shown here is derived from an EMBL/GenBank/DDBJ whole genome shotgun (WGS) entry which is preliminary data.</text>
</comment>
<dbReference type="RefSeq" id="WP_184307270.1">
    <property type="nucleotide sequence ID" value="NZ_JACHXU010000019.1"/>
</dbReference>